<sequence>MTSLSSRPVVRLITTIFVLSSTLLAACGQRGNEEVSQAEPEEATHSPAMPSDVIPTFSTDSIARKGFFYVGGEYVGDPPIMGGQMYVDVWQPHEITQPYPVLIFHGNGQTGVDWQQTPDGRAGWAYYLIEQGYVV</sequence>
<dbReference type="PROSITE" id="PS51257">
    <property type="entry name" value="PROKAR_LIPOPROTEIN"/>
    <property type="match status" value="1"/>
</dbReference>
<protein>
    <recommendedName>
        <fullName evidence="3">Alpha/beta hydrolase</fullName>
    </recommendedName>
</protein>
<proteinExistence type="predicted"/>
<dbReference type="EMBL" id="UINC01051665">
    <property type="protein sequence ID" value="SVB66089.1"/>
    <property type="molecule type" value="Genomic_DNA"/>
</dbReference>
<evidence type="ECO:0000256" key="1">
    <source>
        <dbReference type="SAM" id="MobiDB-lite"/>
    </source>
</evidence>
<gene>
    <name evidence="2" type="ORF">METZ01_LOCUS218943</name>
</gene>
<accession>A0A382FTU7</accession>
<feature type="region of interest" description="Disordered" evidence="1">
    <location>
        <begin position="31"/>
        <end position="51"/>
    </location>
</feature>
<feature type="non-terminal residue" evidence="2">
    <location>
        <position position="135"/>
    </location>
</feature>
<reference evidence="2" key="1">
    <citation type="submission" date="2018-05" db="EMBL/GenBank/DDBJ databases">
        <authorList>
            <person name="Lanie J.A."/>
            <person name="Ng W.-L."/>
            <person name="Kazmierczak K.M."/>
            <person name="Andrzejewski T.M."/>
            <person name="Davidsen T.M."/>
            <person name="Wayne K.J."/>
            <person name="Tettelin H."/>
            <person name="Glass J.I."/>
            <person name="Rusch D."/>
            <person name="Podicherti R."/>
            <person name="Tsui H.-C.T."/>
            <person name="Winkler M.E."/>
        </authorList>
    </citation>
    <scope>NUCLEOTIDE SEQUENCE</scope>
</reference>
<dbReference type="Gene3D" id="3.40.50.1820">
    <property type="entry name" value="alpha/beta hydrolase"/>
    <property type="match status" value="1"/>
</dbReference>
<name>A0A382FTU7_9ZZZZ</name>
<dbReference type="InterPro" id="IPR029058">
    <property type="entry name" value="AB_hydrolase_fold"/>
</dbReference>
<evidence type="ECO:0008006" key="3">
    <source>
        <dbReference type="Google" id="ProtNLM"/>
    </source>
</evidence>
<evidence type="ECO:0000313" key="2">
    <source>
        <dbReference type="EMBL" id="SVB66089.1"/>
    </source>
</evidence>
<organism evidence="2">
    <name type="scientific">marine metagenome</name>
    <dbReference type="NCBI Taxonomy" id="408172"/>
    <lineage>
        <taxon>unclassified sequences</taxon>
        <taxon>metagenomes</taxon>
        <taxon>ecological metagenomes</taxon>
    </lineage>
</organism>
<dbReference type="SUPFAM" id="SSF53474">
    <property type="entry name" value="alpha/beta-Hydrolases"/>
    <property type="match status" value="1"/>
</dbReference>
<dbReference type="AlphaFoldDB" id="A0A382FTU7"/>